<dbReference type="GO" id="GO:0008311">
    <property type="term" value="F:double-stranded DNA 3'-5' DNA exonuclease activity"/>
    <property type="evidence" value="ECO:0007669"/>
    <property type="project" value="UniProtKB-EC"/>
</dbReference>
<dbReference type="CDD" id="cd09087">
    <property type="entry name" value="Ape1-like_AP-endo"/>
    <property type="match status" value="1"/>
</dbReference>
<dbReference type="EMBL" id="JBHLVO010000020">
    <property type="protein sequence ID" value="MFC0273422.1"/>
    <property type="molecule type" value="Genomic_DNA"/>
</dbReference>
<gene>
    <name evidence="7" type="ORF">ACFFIX_18640</name>
</gene>
<keyword evidence="3" id="KW-0479">Metal-binding</keyword>
<evidence type="ECO:0000313" key="7">
    <source>
        <dbReference type="EMBL" id="MFC0273422.1"/>
    </source>
</evidence>
<protein>
    <submittedName>
        <fullName evidence="7">Exodeoxyribonuclease III</fullName>
        <ecNumber evidence="7">3.1.11.2</ecNumber>
    </submittedName>
</protein>
<sequence>MKLVSWNVNGIRACVKKGFLDYFKTVDADIFCLQETKLQQDQITLELDGYHQYWNYATKKGYSGTAVFTKSEPLTAKYGIGTNDEEPEGRVITLEYETFYLVNVYTPNAKRDLARLGYRLEWEEELRKYCLELNEVKPVILCGDLNVAHQEIDLKNPKGNKGNSGFTIEERGEMTKLLDAGFVDSFRYLFPERTEAYTWWSYMSKVRERNIGWRIDYFIISAKLASSLIDSQIHADILGSDHCPIMIELEHSFKNISV</sequence>
<comment type="cofactor">
    <cofactor evidence="1">
        <name>Mg(2+)</name>
        <dbReference type="ChEBI" id="CHEBI:18420"/>
    </cofactor>
</comment>
<dbReference type="SUPFAM" id="SSF56219">
    <property type="entry name" value="DNase I-like"/>
    <property type="match status" value="1"/>
</dbReference>
<organism evidence="7 8">
    <name type="scientific">Metabacillus herbersteinensis</name>
    <dbReference type="NCBI Taxonomy" id="283816"/>
    <lineage>
        <taxon>Bacteria</taxon>
        <taxon>Bacillati</taxon>
        <taxon>Bacillota</taxon>
        <taxon>Bacilli</taxon>
        <taxon>Bacillales</taxon>
        <taxon>Bacillaceae</taxon>
        <taxon>Metabacillus</taxon>
    </lineage>
</organism>
<keyword evidence="4 7" id="KW-0378">Hydrolase</keyword>
<dbReference type="InterPro" id="IPR020847">
    <property type="entry name" value="AP_endonuclease_F1_BS"/>
</dbReference>
<dbReference type="PANTHER" id="PTHR22748:SF6">
    <property type="entry name" value="DNA-(APURINIC OR APYRIMIDINIC SITE) ENDONUCLEASE"/>
    <property type="match status" value="1"/>
</dbReference>
<keyword evidence="8" id="KW-1185">Reference proteome</keyword>
<dbReference type="Gene3D" id="3.60.10.10">
    <property type="entry name" value="Endonuclease/exonuclease/phosphatase"/>
    <property type="match status" value="1"/>
</dbReference>
<dbReference type="Proteomes" id="UP001589854">
    <property type="component" value="Unassembled WGS sequence"/>
</dbReference>
<evidence type="ECO:0000256" key="4">
    <source>
        <dbReference type="ARBA" id="ARBA00022801"/>
    </source>
</evidence>
<evidence type="ECO:0000256" key="3">
    <source>
        <dbReference type="ARBA" id="ARBA00022723"/>
    </source>
</evidence>
<comment type="similarity">
    <text evidence="2">Belongs to the DNA repair enzymes AP/ExoA family.</text>
</comment>
<reference evidence="7 8" key="1">
    <citation type="submission" date="2024-09" db="EMBL/GenBank/DDBJ databases">
        <authorList>
            <person name="Sun Q."/>
            <person name="Mori K."/>
        </authorList>
    </citation>
    <scope>NUCLEOTIDE SEQUENCE [LARGE SCALE GENOMIC DNA]</scope>
    <source>
        <strain evidence="7 8">CCM 7228</strain>
    </source>
</reference>
<dbReference type="NCBIfam" id="TIGR00195">
    <property type="entry name" value="exoDNase_III"/>
    <property type="match status" value="1"/>
</dbReference>
<dbReference type="PROSITE" id="PS00726">
    <property type="entry name" value="AP_NUCLEASE_F1_1"/>
    <property type="match status" value="1"/>
</dbReference>
<evidence type="ECO:0000256" key="5">
    <source>
        <dbReference type="ARBA" id="ARBA00022842"/>
    </source>
</evidence>
<dbReference type="Pfam" id="PF03372">
    <property type="entry name" value="Exo_endo_phos"/>
    <property type="match status" value="1"/>
</dbReference>
<accession>A0ABV6GIB4</accession>
<dbReference type="InterPro" id="IPR004808">
    <property type="entry name" value="AP_endonuc_1"/>
</dbReference>
<dbReference type="InterPro" id="IPR036691">
    <property type="entry name" value="Endo/exonu/phosph_ase_sf"/>
</dbReference>
<feature type="domain" description="Endonuclease/exonuclease/phosphatase" evidence="6">
    <location>
        <begin position="4"/>
        <end position="242"/>
    </location>
</feature>
<dbReference type="NCBIfam" id="TIGR00633">
    <property type="entry name" value="xth"/>
    <property type="match status" value="1"/>
</dbReference>
<evidence type="ECO:0000313" key="8">
    <source>
        <dbReference type="Proteomes" id="UP001589854"/>
    </source>
</evidence>
<evidence type="ECO:0000256" key="1">
    <source>
        <dbReference type="ARBA" id="ARBA00001946"/>
    </source>
</evidence>
<name>A0ABV6GIB4_9BACI</name>
<proteinExistence type="inferred from homology"/>
<comment type="caution">
    <text evidence="7">The sequence shown here is derived from an EMBL/GenBank/DDBJ whole genome shotgun (WGS) entry which is preliminary data.</text>
</comment>
<dbReference type="PANTHER" id="PTHR22748">
    <property type="entry name" value="AP ENDONUCLEASE"/>
    <property type="match status" value="1"/>
</dbReference>
<dbReference type="PROSITE" id="PS51435">
    <property type="entry name" value="AP_NUCLEASE_F1_4"/>
    <property type="match status" value="1"/>
</dbReference>
<evidence type="ECO:0000259" key="6">
    <source>
        <dbReference type="Pfam" id="PF03372"/>
    </source>
</evidence>
<keyword evidence="5" id="KW-0460">Magnesium</keyword>
<dbReference type="InterPro" id="IPR005135">
    <property type="entry name" value="Endo/exonuclease/phosphatase"/>
</dbReference>
<evidence type="ECO:0000256" key="2">
    <source>
        <dbReference type="ARBA" id="ARBA00007092"/>
    </source>
</evidence>
<dbReference type="RefSeq" id="WP_378936698.1">
    <property type="nucleotide sequence ID" value="NZ_JBHLVO010000020.1"/>
</dbReference>
<dbReference type="EC" id="3.1.11.2" evidence="7"/>